<accession>A0A8S3ZJ84</accession>
<sequence length="60" mass="6797">TATKSLSKVSPSPRTSLVFKKNGGVWTFQMGDLDTDNSMCYHFYLGQPFMMIYPNGKLMQ</sequence>
<evidence type="ECO:0000313" key="1">
    <source>
        <dbReference type="EMBL" id="CAG5127780.1"/>
    </source>
</evidence>
<gene>
    <name evidence="1" type="ORF">CUNI_LOCUS13338</name>
</gene>
<proteinExistence type="predicted"/>
<dbReference type="EMBL" id="CAJHNH020002789">
    <property type="protein sequence ID" value="CAG5127780.1"/>
    <property type="molecule type" value="Genomic_DNA"/>
</dbReference>
<organism evidence="1 2">
    <name type="scientific">Candidula unifasciata</name>
    <dbReference type="NCBI Taxonomy" id="100452"/>
    <lineage>
        <taxon>Eukaryota</taxon>
        <taxon>Metazoa</taxon>
        <taxon>Spiralia</taxon>
        <taxon>Lophotrochozoa</taxon>
        <taxon>Mollusca</taxon>
        <taxon>Gastropoda</taxon>
        <taxon>Heterobranchia</taxon>
        <taxon>Euthyneura</taxon>
        <taxon>Panpulmonata</taxon>
        <taxon>Eupulmonata</taxon>
        <taxon>Stylommatophora</taxon>
        <taxon>Helicina</taxon>
        <taxon>Helicoidea</taxon>
        <taxon>Geomitridae</taxon>
        <taxon>Candidula</taxon>
    </lineage>
</organism>
<dbReference type="AlphaFoldDB" id="A0A8S3ZJ84"/>
<keyword evidence="2" id="KW-1185">Reference proteome</keyword>
<name>A0A8S3ZJ84_9EUPU</name>
<dbReference type="Proteomes" id="UP000678393">
    <property type="component" value="Unassembled WGS sequence"/>
</dbReference>
<comment type="caution">
    <text evidence="1">The sequence shown here is derived from an EMBL/GenBank/DDBJ whole genome shotgun (WGS) entry which is preliminary data.</text>
</comment>
<evidence type="ECO:0000313" key="2">
    <source>
        <dbReference type="Proteomes" id="UP000678393"/>
    </source>
</evidence>
<protein>
    <submittedName>
        <fullName evidence="1">Uncharacterized protein</fullName>
    </submittedName>
</protein>
<feature type="non-terminal residue" evidence="1">
    <location>
        <position position="60"/>
    </location>
</feature>
<feature type="non-terminal residue" evidence="1">
    <location>
        <position position="1"/>
    </location>
</feature>
<reference evidence="1" key="1">
    <citation type="submission" date="2021-04" db="EMBL/GenBank/DDBJ databases">
        <authorList>
            <consortium name="Molecular Ecology Group"/>
        </authorList>
    </citation>
    <scope>NUCLEOTIDE SEQUENCE</scope>
</reference>